<comment type="caution">
    <text evidence="2">The sequence shown here is derived from an EMBL/GenBank/DDBJ whole genome shotgun (WGS) entry which is preliminary data.</text>
</comment>
<proteinExistence type="predicted"/>
<name>A0A5B7K9C8_PORTR</name>
<protein>
    <submittedName>
        <fullName evidence="2">Uncharacterized protein</fullName>
    </submittedName>
</protein>
<evidence type="ECO:0000313" key="3">
    <source>
        <dbReference type="Proteomes" id="UP000324222"/>
    </source>
</evidence>
<dbReference type="EMBL" id="VSRR010136093">
    <property type="protein sequence ID" value="MPD03436.1"/>
    <property type="molecule type" value="Genomic_DNA"/>
</dbReference>
<keyword evidence="3" id="KW-1185">Reference proteome</keyword>
<accession>A0A5B7K9C8</accession>
<evidence type="ECO:0000313" key="2">
    <source>
        <dbReference type="EMBL" id="MPD03436.1"/>
    </source>
</evidence>
<organism evidence="2 3">
    <name type="scientific">Portunus trituberculatus</name>
    <name type="common">Swimming crab</name>
    <name type="synonym">Neptunus trituberculatus</name>
    <dbReference type="NCBI Taxonomy" id="210409"/>
    <lineage>
        <taxon>Eukaryota</taxon>
        <taxon>Metazoa</taxon>
        <taxon>Ecdysozoa</taxon>
        <taxon>Arthropoda</taxon>
        <taxon>Crustacea</taxon>
        <taxon>Multicrustacea</taxon>
        <taxon>Malacostraca</taxon>
        <taxon>Eumalacostraca</taxon>
        <taxon>Eucarida</taxon>
        <taxon>Decapoda</taxon>
        <taxon>Pleocyemata</taxon>
        <taxon>Brachyura</taxon>
        <taxon>Eubrachyura</taxon>
        <taxon>Portunoidea</taxon>
        <taxon>Portunidae</taxon>
        <taxon>Portuninae</taxon>
        <taxon>Portunus</taxon>
    </lineage>
</organism>
<sequence>MQYFPHPVPVRSAFPGVTVSTTFIAHSNTITSASTFIAIGAFINITTTTPTTTTNIAVTTTTSSSFRLFCFCFQEMVPTTQYVPFSPPTHAHSHVPTPTHPPTHPHTHAR</sequence>
<feature type="region of interest" description="Disordered" evidence="1">
    <location>
        <begin position="88"/>
        <end position="110"/>
    </location>
</feature>
<reference evidence="2 3" key="1">
    <citation type="submission" date="2019-05" db="EMBL/GenBank/DDBJ databases">
        <title>Another draft genome of Portunus trituberculatus and its Hox gene families provides insights of decapod evolution.</title>
        <authorList>
            <person name="Jeong J.-H."/>
            <person name="Song I."/>
            <person name="Kim S."/>
            <person name="Choi T."/>
            <person name="Kim D."/>
            <person name="Ryu S."/>
            <person name="Kim W."/>
        </authorList>
    </citation>
    <scope>NUCLEOTIDE SEQUENCE [LARGE SCALE GENOMIC DNA]</scope>
    <source>
        <tissue evidence="2">Muscle</tissue>
    </source>
</reference>
<gene>
    <name evidence="2" type="ORF">E2C01_099075</name>
</gene>
<dbReference type="AlphaFoldDB" id="A0A5B7K9C8"/>
<dbReference type="Proteomes" id="UP000324222">
    <property type="component" value="Unassembled WGS sequence"/>
</dbReference>
<feature type="compositionally biased region" description="Low complexity" evidence="1">
    <location>
        <begin position="88"/>
        <end position="97"/>
    </location>
</feature>
<evidence type="ECO:0000256" key="1">
    <source>
        <dbReference type="SAM" id="MobiDB-lite"/>
    </source>
</evidence>